<proteinExistence type="predicted"/>
<organism evidence="1 2">
    <name type="scientific">Thelephora ganbajun</name>
    <name type="common">Ganba fungus</name>
    <dbReference type="NCBI Taxonomy" id="370292"/>
    <lineage>
        <taxon>Eukaryota</taxon>
        <taxon>Fungi</taxon>
        <taxon>Dikarya</taxon>
        <taxon>Basidiomycota</taxon>
        <taxon>Agaricomycotina</taxon>
        <taxon>Agaricomycetes</taxon>
        <taxon>Thelephorales</taxon>
        <taxon>Thelephoraceae</taxon>
        <taxon>Thelephora</taxon>
    </lineage>
</organism>
<gene>
    <name evidence="1" type="ORF">BDM02DRAFT_3259278</name>
</gene>
<comment type="caution">
    <text evidence="1">The sequence shown here is derived from an EMBL/GenBank/DDBJ whole genome shotgun (WGS) entry which is preliminary data.</text>
</comment>
<evidence type="ECO:0000313" key="1">
    <source>
        <dbReference type="EMBL" id="KAF9651075.1"/>
    </source>
</evidence>
<dbReference type="EMBL" id="MU117978">
    <property type="protein sequence ID" value="KAF9651075.1"/>
    <property type="molecule type" value="Genomic_DNA"/>
</dbReference>
<sequence>MTEAVTGIMVTYWHEALVPLLVRSKGQCSRVAPDLRLKTWMPPLTLHSSSRSVKASISELSTSSSFRVKVRRQRQMYIVYRVDPLQAAANVPHCVPGPNADSETCAWGTHFLSLSDHRATHRPRPERFTAWDTLEPMERTTPPDEKKFATIRLGASPKGISNSNIPARARKSPVPTQVIEDYISDERSPCFVHLWGGLSTSGQRVHSQVRPSIQDNGAGSNAFLAQ</sequence>
<accession>A0ACB6ZNT9</accession>
<reference evidence="1" key="1">
    <citation type="submission" date="2019-10" db="EMBL/GenBank/DDBJ databases">
        <authorList>
            <consortium name="DOE Joint Genome Institute"/>
            <person name="Kuo A."/>
            <person name="Miyauchi S."/>
            <person name="Kiss E."/>
            <person name="Drula E."/>
            <person name="Kohler A."/>
            <person name="Sanchez-Garcia M."/>
            <person name="Andreopoulos B."/>
            <person name="Barry K.W."/>
            <person name="Bonito G."/>
            <person name="Buee M."/>
            <person name="Carver A."/>
            <person name="Chen C."/>
            <person name="Cichocki N."/>
            <person name="Clum A."/>
            <person name="Culley D."/>
            <person name="Crous P.W."/>
            <person name="Fauchery L."/>
            <person name="Girlanda M."/>
            <person name="Hayes R."/>
            <person name="Keri Z."/>
            <person name="Labutti K."/>
            <person name="Lipzen A."/>
            <person name="Lombard V."/>
            <person name="Magnuson J."/>
            <person name="Maillard F."/>
            <person name="Morin E."/>
            <person name="Murat C."/>
            <person name="Nolan M."/>
            <person name="Ohm R."/>
            <person name="Pangilinan J."/>
            <person name="Pereira M."/>
            <person name="Perotto S."/>
            <person name="Peter M."/>
            <person name="Riley R."/>
            <person name="Sitrit Y."/>
            <person name="Stielow B."/>
            <person name="Szollosi G."/>
            <person name="Zifcakova L."/>
            <person name="Stursova M."/>
            <person name="Spatafora J.W."/>
            <person name="Tedersoo L."/>
            <person name="Vaario L.-M."/>
            <person name="Yamada A."/>
            <person name="Yan M."/>
            <person name="Wang P."/>
            <person name="Xu J."/>
            <person name="Bruns T."/>
            <person name="Baldrian P."/>
            <person name="Vilgalys R."/>
            <person name="Henrissat B."/>
            <person name="Grigoriev I.V."/>
            <person name="Hibbett D."/>
            <person name="Nagy L.G."/>
            <person name="Martin F.M."/>
        </authorList>
    </citation>
    <scope>NUCLEOTIDE SEQUENCE</scope>
    <source>
        <strain evidence="1">P2</strain>
    </source>
</reference>
<dbReference type="Proteomes" id="UP000886501">
    <property type="component" value="Unassembled WGS sequence"/>
</dbReference>
<reference evidence="1" key="2">
    <citation type="journal article" date="2020" name="Nat. Commun.">
        <title>Large-scale genome sequencing of mycorrhizal fungi provides insights into the early evolution of symbiotic traits.</title>
        <authorList>
            <person name="Miyauchi S."/>
            <person name="Kiss E."/>
            <person name="Kuo A."/>
            <person name="Drula E."/>
            <person name="Kohler A."/>
            <person name="Sanchez-Garcia M."/>
            <person name="Morin E."/>
            <person name="Andreopoulos B."/>
            <person name="Barry K.W."/>
            <person name="Bonito G."/>
            <person name="Buee M."/>
            <person name="Carver A."/>
            <person name="Chen C."/>
            <person name="Cichocki N."/>
            <person name="Clum A."/>
            <person name="Culley D."/>
            <person name="Crous P.W."/>
            <person name="Fauchery L."/>
            <person name="Girlanda M."/>
            <person name="Hayes R.D."/>
            <person name="Keri Z."/>
            <person name="LaButti K."/>
            <person name="Lipzen A."/>
            <person name="Lombard V."/>
            <person name="Magnuson J."/>
            <person name="Maillard F."/>
            <person name="Murat C."/>
            <person name="Nolan M."/>
            <person name="Ohm R.A."/>
            <person name="Pangilinan J."/>
            <person name="Pereira M.F."/>
            <person name="Perotto S."/>
            <person name="Peter M."/>
            <person name="Pfister S."/>
            <person name="Riley R."/>
            <person name="Sitrit Y."/>
            <person name="Stielow J.B."/>
            <person name="Szollosi G."/>
            <person name="Zifcakova L."/>
            <person name="Stursova M."/>
            <person name="Spatafora J.W."/>
            <person name="Tedersoo L."/>
            <person name="Vaario L.M."/>
            <person name="Yamada A."/>
            <person name="Yan M."/>
            <person name="Wang P."/>
            <person name="Xu J."/>
            <person name="Bruns T."/>
            <person name="Baldrian P."/>
            <person name="Vilgalys R."/>
            <person name="Dunand C."/>
            <person name="Henrissat B."/>
            <person name="Grigoriev I.V."/>
            <person name="Hibbett D."/>
            <person name="Nagy L.G."/>
            <person name="Martin F.M."/>
        </authorList>
    </citation>
    <scope>NUCLEOTIDE SEQUENCE</scope>
    <source>
        <strain evidence="1">P2</strain>
    </source>
</reference>
<protein>
    <submittedName>
        <fullName evidence="1">Uncharacterized protein</fullName>
    </submittedName>
</protein>
<name>A0ACB6ZNT9_THEGA</name>
<evidence type="ECO:0000313" key="2">
    <source>
        <dbReference type="Proteomes" id="UP000886501"/>
    </source>
</evidence>
<keyword evidence="2" id="KW-1185">Reference proteome</keyword>